<dbReference type="EMBL" id="LR798381">
    <property type="protein sequence ID" value="CAB5228049.1"/>
    <property type="molecule type" value="Genomic_DNA"/>
</dbReference>
<dbReference type="EMBL" id="LR797034">
    <property type="protein sequence ID" value="CAB4182414.1"/>
    <property type="molecule type" value="Genomic_DNA"/>
</dbReference>
<reference evidence="5" key="1">
    <citation type="submission" date="2020-05" db="EMBL/GenBank/DDBJ databases">
        <authorList>
            <person name="Chiriac C."/>
            <person name="Salcher M."/>
            <person name="Ghai R."/>
            <person name="Kavagutti S V."/>
        </authorList>
    </citation>
    <scope>NUCLEOTIDE SEQUENCE</scope>
</reference>
<evidence type="ECO:0000256" key="1">
    <source>
        <dbReference type="SAM" id="MobiDB-lite"/>
    </source>
</evidence>
<evidence type="ECO:0000313" key="6">
    <source>
        <dbReference type="EMBL" id="CAB5228049.1"/>
    </source>
</evidence>
<dbReference type="Gene3D" id="2.60.120.560">
    <property type="entry name" value="Exo-inulinase, domain 1"/>
    <property type="match status" value="1"/>
</dbReference>
<proteinExistence type="predicted"/>
<keyword evidence="5" id="KW-0430">Lectin</keyword>
<dbReference type="EMBL" id="LR796310">
    <property type="protein sequence ID" value="CAB4136222.1"/>
    <property type="molecule type" value="Genomic_DNA"/>
</dbReference>
<name>A0A6J5SHK5_9CAUD</name>
<protein>
    <submittedName>
        <fullName evidence="5">Concanavalin A-like lectin/glucanases superfamily</fullName>
    </submittedName>
</protein>
<evidence type="ECO:0000313" key="4">
    <source>
        <dbReference type="EMBL" id="CAB4199741.1"/>
    </source>
</evidence>
<evidence type="ECO:0000313" key="2">
    <source>
        <dbReference type="EMBL" id="CAB4136222.1"/>
    </source>
</evidence>
<evidence type="ECO:0000313" key="3">
    <source>
        <dbReference type="EMBL" id="CAB4182414.1"/>
    </source>
</evidence>
<gene>
    <name evidence="3" type="ORF">UFOVP1094_3</name>
    <name evidence="4" type="ORF">UFOVP1342_3</name>
    <name evidence="5" type="ORF">UFOVP1450_55</name>
    <name evidence="6" type="ORF">UFOVP1539_46</name>
    <name evidence="2" type="ORF">UFOVP297_34</name>
</gene>
<sequence length="652" mass="61372">MADVKISELPVATTVSDSDIVVINQGGTTKTAVRSLIKNPGTVTSVTAGTGLSGGTITGSGTVALEIAGESQLGGIKVGSGLSINGAGILSASLLTTSFAVDLPGDGNWLTAAPTIPIGTGDYTIEMFVNISAYDPAGADLAVFFDARGPSADSAVGPLFYVSPEAGHLKLYSNNAVAAEGTGVLPIPTSGWHHIAAVRESSAITLYIDGASVASGTDSTNWTSSQLYINAIEADTTLNATMKVGSLRVSSSARYTGATYTVPTAAFVSDVNTVYILLQDSTLDAIFTPHGTPTMVLGPLSALIYVPETRTLTAGAGLTGGGDLSADRTFAVAYGTSASTAAEGNDSRLSDSRTPTAHKASHSTGGTDALLPTDIGAAITADVQVFTSSGTWTKPANAKFVNIQLFGAGGGAGGGRKDSAAVTTKGGGGGGAGGSYLNTNVSASALSATEAVTIGSGGAGGAGVTTNGANGVTGSPGGGTLFNSFVCTGGGAGIGGITGGGGAGTAVLNANSGGASSIVGTASAGSPSQATSTTMYGGAGGGGGGGITAVSVAGSGGTGGRSNVLNLAGGVAGAAGTAGTAGTANPNAAAGVFAVGSAGGGGGAGIAVSGGAGGAGGFPAGGGGGGGATETGTTSGAGGPGAAGMAVITTYF</sequence>
<evidence type="ECO:0000313" key="5">
    <source>
        <dbReference type="EMBL" id="CAB4213591.1"/>
    </source>
</evidence>
<dbReference type="EMBL" id="LR797297">
    <property type="protein sequence ID" value="CAB4199741.1"/>
    <property type="molecule type" value="Genomic_DNA"/>
</dbReference>
<organism evidence="5">
    <name type="scientific">uncultured Caudovirales phage</name>
    <dbReference type="NCBI Taxonomy" id="2100421"/>
    <lineage>
        <taxon>Viruses</taxon>
        <taxon>Duplodnaviria</taxon>
        <taxon>Heunggongvirae</taxon>
        <taxon>Uroviricota</taxon>
        <taxon>Caudoviricetes</taxon>
        <taxon>Peduoviridae</taxon>
        <taxon>Maltschvirus</taxon>
        <taxon>Maltschvirus maltsch</taxon>
    </lineage>
</organism>
<feature type="region of interest" description="Disordered" evidence="1">
    <location>
        <begin position="341"/>
        <end position="368"/>
    </location>
</feature>
<accession>A0A6J5SHK5</accession>
<dbReference type="SUPFAM" id="SSF49899">
    <property type="entry name" value="Concanavalin A-like lectins/glucanases"/>
    <property type="match status" value="1"/>
</dbReference>
<dbReference type="Pfam" id="PF13385">
    <property type="entry name" value="Laminin_G_3"/>
    <property type="match status" value="1"/>
</dbReference>
<dbReference type="EMBL" id="LR797400">
    <property type="protein sequence ID" value="CAB4213591.1"/>
    <property type="molecule type" value="Genomic_DNA"/>
</dbReference>
<dbReference type="GO" id="GO:0030246">
    <property type="term" value="F:carbohydrate binding"/>
    <property type="evidence" value="ECO:0007669"/>
    <property type="project" value="UniProtKB-KW"/>
</dbReference>
<dbReference type="InterPro" id="IPR013320">
    <property type="entry name" value="ConA-like_dom_sf"/>
</dbReference>